<name>A0A915ZMX3_9GLOM</name>
<accession>A0A915ZMX3</accession>
<gene>
    <name evidence="1" type="ORF">CHRIB12_LOCUS17112</name>
</gene>
<comment type="caution">
    <text evidence="1">The sequence shown here is derived from an EMBL/GenBank/DDBJ whole genome shotgun (WGS) entry which is preliminary data.</text>
</comment>
<protein>
    <submittedName>
        <fullName evidence="1">Uncharacterized protein</fullName>
    </submittedName>
</protein>
<organism evidence="1 2">
    <name type="scientific">Rhizophagus irregularis</name>
    <dbReference type="NCBI Taxonomy" id="588596"/>
    <lineage>
        <taxon>Eukaryota</taxon>
        <taxon>Fungi</taxon>
        <taxon>Fungi incertae sedis</taxon>
        <taxon>Mucoromycota</taxon>
        <taxon>Glomeromycotina</taxon>
        <taxon>Glomeromycetes</taxon>
        <taxon>Glomerales</taxon>
        <taxon>Glomeraceae</taxon>
        <taxon>Rhizophagus</taxon>
    </lineage>
</organism>
<reference evidence="1" key="1">
    <citation type="submission" date="2020-05" db="EMBL/GenBank/DDBJ databases">
        <authorList>
            <person name="Rincon C."/>
            <person name="Sanders R I."/>
            <person name="Robbins C."/>
            <person name="Chaturvedi A."/>
        </authorList>
    </citation>
    <scope>NUCLEOTIDE SEQUENCE</scope>
    <source>
        <strain evidence="1">CHB12</strain>
    </source>
</reference>
<sequence>MKTINIITTLVFDYLFTEIGHLLLRTFLNFSAQSRAHILSKSIEVEQPGQPEPKFGLNGREKEKISIGHLKIMMFDSNWITNVSLRISRENTN</sequence>
<dbReference type="Proteomes" id="UP000684084">
    <property type="component" value="Unassembled WGS sequence"/>
</dbReference>
<evidence type="ECO:0000313" key="1">
    <source>
        <dbReference type="EMBL" id="CAB5380447.1"/>
    </source>
</evidence>
<dbReference type="OrthoDB" id="2395262at2759"/>
<dbReference type="AlphaFoldDB" id="A0A915ZMX3"/>
<proteinExistence type="predicted"/>
<evidence type="ECO:0000313" key="2">
    <source>
        <dbReference type="Proteomes" id="UP000684084"/>
    </source>
</evidence>
<dbReference type="EMBL" id="CAGKOT010000042">
    <property type="protein sequence ID" value="CAB5380447.1"/>
    <property type="molecule type" value="Genomic_DNA"/>
</dbReference>